<reference evidence="1 2" key="1">
    <citation type="submission" date="2024-01" db="EMBL/GenBank/DDBJ databases">
        <title>Complete genome of Cladobotryum mycophilum ATHUM6906.</title>
        <authorList>
            <person name="Christinaki A.C."/>
            <person name="Myridakis A.I."/>
            <person name="Kouvelis V.N."/>
        </authorList>
    </citation>
    <scope>NUCLEOTIDE SEQUENCE [LARGE SCALE GENOMIC DNA]</scope>
    <source>
        <strain evidence="1 2">ATHUM6906</strain>
    </source>
</reference>
<dbReference type="Proteomes" id="UP001338125">
    <property type="component" value="Unassembled WGS sequence"/>
</dbReference>
<protein>
    <submittedName>
        <fullName evidence="1">Uncharacterized protein</fullName>
    </submittedName>
</protein>
<proteinExistence type="predicted"/>
<keyword evidence="2" id="KW-1185">Reference proteome</keyword>
<organism evidence="1 2">
    <name type="scientific">Cladobotryum mycophilum</name>
    <dbReference type="NCBI Taxonomy" id="491253"/>
    <lineage>
        <taxon>Eukaryota</taxon>
        <taxon>Fungi</taxon>
        <taxon>Dikarya</taxon>
        <taxon>Ascomycota</taxon>
        <taxon>Pezizomycotina</taxon>
        <taxon>Sordariomycetes</taxon>
        <taxon>Hypocreomycetidae</taxon>
        <taxon>Hypocreales</taxon>
        <taxon>Hypocreaceae</taxon>
        <taxon>Cladobotryum</taxon>
    </lineage>
</organism>
<evidence type="ECO:0000313" key="1">
    <source>
        <dbReference type="EMBL" id="KAK5998673.1"/>
    </source>
</evidence>
<evidence type="ECO:0000313" key="2">
    <source>
        <dbReference type="Proteomes" id="UP001338125"/>
    </source>
</evidence>
<sequence length="108" mass="12304">MSAKALSAMNVPGYTVLYHDIEQAAIKNFFDGEGNIANRQRIISKSHSDFLEQEGYCFAMDRDFAINHANYIKRRQPDAPLAIVHIAIPISAIEKSFRNGIPVWIYQY</sequence>
<comment type="caution">
    <text evidence="1">The sequence shown here is derived from an EMBL/GenBank/DDBJ whole genome shotgun (WGS) entry which is preliminary data.</text>
</comment>
<name>A0ABR0T2P1_9HYPO</name>
<accession>A0ABR0T2P1</accession>
<dbReference type="EMBL" id="JAVFKD010000001">
    <property type="protein sequence ID" value="KAK5998673.1"/>
    <property type="molecule type" value="Genomic_DNA"/>
</dbReference>
<gene>
    <name evidence="1" type="ORF">PT974_01055</name>
</gene>